<dbReference type="AlphaFoldDB" id="A0AAD8LJY6"/>
<feature type="region of interest" description="Disordered" evidence="1">
    <location>
        <begin position="19"/>
        <end position="61"/>
    </location>
</feature>
<gene>
    <name evidence="2" type="ORF">BgAZ_402540</name>
</gene>
<feature type="region of interest" description="Disordered" evidence="1">
    <location>
        <begin position="467"/>
        <end position="491"/>
    </location>
</feature>
<evidence type="ECO:0000313" key="2">
    <source>
        <dbReference type="EMBL" id="KAK1442224.1"/>
    </source>
</evidence>
<feature type="compositionally biased region" description="Basic and acidic residues" evidence="1">
    <location>
        <begin position="28"/>
        <end position="39"/>
    </location>
</feature>
<dbReference type="EMBL" id="JAVEPI010000004">
    <property type="protein sequence ID" value="KAK1442224.1"/>
    <property type="molecule type" value="Genomic_DNA"/>
</dbReference>
<organism evidence="2 3">
    <name type="scientific">Babesia gibsoni</name>
    <dbReference type="NCBI Taxonomy" id="33632"/>
    <lineage>
        <taxon>Eukaryota</taxon>
        <taxon>Sar</taxon>
        <taxon>Alveolata</taxon>
        <taxon>Apicomplexa</taxon>
        <taxon>Aconoidasida</taxon>
        <taxon>Piroplasmida</taxon>
        <taxon>Babesiidae</taxon>
        <taxon>Babesia</taxon>
    </lineage>
</organism>
<dbReference type="Proteomes" id="UP001230268">
    <property type="component" value="Unassembled WGS sequence"/>
</dbReference>
<comment type="caution">
    <text evidence="2">The sequence shown here is derived from an EMBL/GenBank/DDBJ whole genome shotgun (WGS) entry which is preliminary data.</text>
</comment>
<accession>A0AAD8LJY6</accession>
<proteinExistence type="predicted"/>
<sequence length="552" mass="60430">MDFLAGVSILKDRKFTLPSFLTGSKPANDVHESPQKSDDSASEPSPKGSNPPANASSTFTRSTRWSSALMSGVDPRTIYGNKRFSAIYDDWDSSDFKRSRRLKNVNKPDDKAAPIEDTHISEDDCDETIVGDGDEMLAILKEIAAIVTTVIQKFRFCVEIPVTQANGAPKASYGTRATSAQLHQQRLLLTGGALPSSRSEKQLEKKHNAVCDDLDSIKAELESIMNKAKGFPKDKKSDLLPYYISEYIALRASYYSRMIRNMRLLETHAEEHAYLPRQFITSLIDIYRRAALGHLEHLRKLIPKGIKRAGILDFRAWRCGVDLAPVAMRDLSAVLQKYNYSQIKVMQFAPHTELAQPASSAQRCALLMQKPPILYKERDASSNTSSSAGQCNVPVNHVTLEQDSLMEPGTASVFPTEETTNSQSSTVSPPNSSHSGSHIGTAMDSPMILTHNQDAFNMAKTEAGMIPSSQGSLASGGDNNAASSGNNDASTPAVSRVARGILNGNGDSPNAVSESWRHLRQPQIFERADGNVDYSIKIPKRSRPTDSSHEAS</sequence>
<keyword evidence="3" id="KW-1185">Reference proteome</keyword>
<feature type="region of interest" description="Disordered" evidence="1">
    <location>
        <begin position="411"/>
        <end position="443"/>
    </location>
</feature>
<reference evidence="2" key="1">
    <citation type="submission" date="2023-08" db="EMBL/GenBank/DDBJ databases">
        <title>Draft sequence of the Babesia gibsoni genome.</title>
        <authorList>
            <person name="Yamagishi J.Y."/>
            <person name="Xuan X.X."/>
        </authorList>
    </citation>
    <scope>NUCLEOTIDE SEQUENCE</scope>
    <source>
        <strain evidence="2">Azabu</strain>
    </source>
</reference>
<name>A0AAD8LJY6_BABGI</name>
<protein>
    <submittedName>
        <fullName evidence="2">Uncharacterized protein</fullName>
    </submittedName>
</protein>
<evidence type="ECO:0000256" key="1">
    <source>
        <dbReference type="SAM" id="MobiDB-lite"/>
    </source>
</evidence>
<evidence type="ECO:0000313" key="3">
    <source>
        <dbReference type="Proteomes" id="UP001230268"/>
    </source>
</evidence>
<feature type="compositionally biased region" description="Low complexity" evidence="1">
    <location>
        <begin position="420"/>
        <end position="438"/>
    </location>
</feature>
<feature type="compositionally biased region" description="Low complexity" evidence="1">
    <location>
        <begin position="471"/>
        <end position="490"/>
    </location>
</feature>